<dbReference type="CDD" id="cd17574">
    <property type="entry name" value="REC_OmpR"/>
    <property type="match status" value="1"/>
</dbReference>
<feature type="modified residue" description="4-aspartylphosphate" evidence="6">
    <location>
        <position position="63"/>
    </location>
</feature>
<keyword evidence="11" id="KW-1185">Reference proteome</keyword>
<dbReference type="PROSITE" id="PS50110">
    <property type="entry name" value="RESPONSE_REGULATORY"/>
    <property type="match status" value="1"/>
</dbReference>
<dbReference type="InterPro" id="IPR001867">
    <property type="entry name" value="OmpR/PhoB-type_DNA-bd"/>
</dbReference>
<dbReference type="SUPFAM" id="SSF46894">
    <property type="entry name" value="C-terminal effector domain of the bipartite response regulators"/>
    <property type="match status" value="1"/>
</dbReference>
<dbReference type="GO" id="GO:0032993">
    <property type="term" value="C:protein-DNA complex"/>
    <property type="evidence" value="ECO:0007669"/>
    <property type="project" value="TreeGrafter"/>
</dbReference>
<evidence type="ECO:0000256" key="1">
    <source>
        <dbReference type="ARBA" id="ARBA00022553"/>
    </source>
</evidence>
<dbReference type="Pfam" id="PF00072">
    <property type="entry name" value="Response_reg"/>
    <property type="match status" value="1"/>
</dbReference>
<name>E6SBG3_INTC7</name>
<evidence type="ECO:0000256" key="6">
    <source>
        <dbReference type="PROSITE-ProRule" id="PRU00169"/>
    </source>
</evidence>
<gene>
    <name evidence="10" type="ordered locus">Intca_3001</name>
</gene>
<dbReference type="Gene3D" id="3.40.50.2300">
    <property type="match status" value="1"/>
</dbReference>
<dbReference type="SUPFAM" id="SSF52172">
    <property type="entry name" value="CheY-like"/>
    <property type="match status" value="1"/>
</dbReference>
<evidence type="ECO:0000256" key="3">
    <source>
        <dbReference type="ARBA" id="ARBA00023015"/>
    </source>
</evidence>
<evidence type="ECO:0000313" key="10">
    <source>
        <dbReference type="EMBL" id="ADU49491.1"/>
    </source>
</evidence>
<dbReference type="PANTHER" id="PTHR48111">
    <property type="entry name" value="REGULATOR OF RPOS"/>
    <property type="match status" value="1"/>
</dbReference>
<proteinExistence type="predicted"/>
<dbReference type="AlphaFoldDB" id="E6SBG3"/>
<dbReference type="InterPro" id="IPR011006">
    <property type="entry name" value="CheY-like_superfamily"/>
</dbReference>
<feature type="DNA-binding region" description="OmpR/PhoB-type" evidence="7">
    <location>
        <begin position="144"/>
        <end position="243"/>
    </location>
</feature>
<dbReference type="OrthoDB" id="9812490at2"/>
<keyword evidence="2" id="KW-0902">Two-component regulatory system</keyword>
<evidence type="ECO:0000313" key="11">
    <source>
        <dbReference type="Proteomes" id="UP000008914"/>
    </source>
</evidence>
<dbReference type="PROSITE" id="PS51755">
    <property type="entry name" value="OMPR_PHOB"/>
    <property type="match status" value="1"/>
</dbReference>
<dbReference type="InterPro" id="IPR016032">
    <property type="entry name" value="Sig_transdc_resp-reg_C-effctor"/>
</dbReference>
<evidence type="ECO:0000256" key="5">
    <source>
        <dbReference type="ARBA" id="ARBA00023163"/>
    </source>
</evidence>
<dbReference type="InterPro" id="IPR039420">
    <property type="entry name" value="WalR-like"/>
</dbReference>
<dbReference type="Pfam" id="PF00486">
    <property type="entry name" value="Trans_reg_C"/>
    <property type="match status" value="1"/>
</dbReference>
<organism evidence="10 11">
    <name type="scientific">Intrasporangium calvum (strain ATCC 23552 / DSM 43043 / JCM 3097 / NBRC 12989 / NCIMB 10167 / NRRL B-3866 / 7 KIP)</name>
    <dbReference type="NCBI Taxonomy" id="710696"/>
    <lineage>
        <taxon>Bacteria</taxon>
        <taxon>Bacillati</taxon>
        <taxon>Actinomycetota</taxon>
        <taxon>Actinomycetes</taxon>
        <taxon>Micrococcales</taxon>
        <taxon>Intrasporangiaceae</taxon>
        <taxon>Intrasporangium</taxon>
    </lineage>
</organism>
<dbReference type="STRING" id="710696.Intca_3001"/>
<dbReference type="RefSeq" id="WP_013493803.1">
    <property type="nucleotide sequence ID" value="NC_014830.1"/>
</dbReference>
<protein>
    <submittedName>
        <fullName evidence="10">Two component transcriptional regulator, winged helix family</fullName>
    </submittedName>
</protein>
<reference evidence="10 11" key="1">
    <citation type="journal article" date="2010" name="Stand. Genomic Sci.">
        <title>Complete genome sequence of Intrasporangium calvum type strain (7 KIP).</title>
        <authorList>
            <person name="Del Rio T.G."/>
            <person name="Chertkov O."/>
            <person name="Yasawong M."/>
            <person name="Lucas S."/>
            <person name="Deshpande S."/>
            <person name="Cheng J.F."/>
            <person name="Detter C."/>
            <person name="Tapia R."/>
            <person name="Han C."/>
            <person name="Goodwin L."/>
            <person name="Pitluck S."/>
            <person name="Liolios K."/>
            <person name="Ivanova N."/>
            <person name="Mavromatis K."/>
            <person name="Pati A."/>
            <person name="Chen A."/>
            <person name="Palaniappan K."/>
            <person name="Land M."/>
            <person name="Hauser L."/>
            <person name="Chang Y.J."/>
            <person name="Jeffries C.D."/>
            <person name="Rohde M."/>
            <person name="Pukall R."/>
            <person name="Sikorski J."/>
            <person name="Goker M."/>
            <person name="Woyke T."/>
            <person name="Bristow J."/>
            <person name="Eisen J.A."/>
            <person name="Markowitz V."/>
            <person name="Hugenholtz P."/>
            <person name="Kyrpides N.C."/>
            <person name="Klenk H.P."/>
            <person name="Lapidus A."/>
        </authorList>
    </citation>
    <scope>NUCLEOTIDE SEQUENCE [LARGE SCALE GENOMIC DNA]</scope>
    <source>
        <strain evidence="11">ATCC 23552 / DSM 43043 / JCM 3097 / NBRC 12989 / 7 KIP</strain>
    </source>
</reference>
<dbReference type="eggNOG" id="COG0745">
    <property type="taxonomic scope" value="Bacteria"/>
</dbReference>
<evidence type="ECO:0000259" key="8">
    <source>
        <dbReference type="PROSITE" id="PS50110"/>
    </source>
</evidence>
<keyword evidence="3" id="KW-0805">Transcription regulation</keyword>
<keyword evidence="4 7" id="KW-0238">DNA-binding</keyword>
<keyword evidence="5" id="KW-0804">Transcription</keyword>
<feature type="domain" description="Response regulatory" evidence="8">
    <location>
        <begin position="14"/>
        <end position="127"/>
    </location>
</feature>
<sequence>METPHTGSPADRARVLVVDDERDIAEMVSDYIGRAGYVTLEAYTGPDAVSAAREFDPDVIMLDLGLPGFDGVEVCRQIRMFSDCYILMLTARADEVARVVGLSVGADDYITKPFSTNEVLARIQAVLRRPRRTEPHVRPSVVEEPARVFGDLRIEVPGREVTVAGTPVPLTRTEFDLLDALSGRPKLVFTRRALIDEVWDTGWMGDEHVVDVHIGHIRGKLGDDANSAKYIETIRSVGYRMGKG</sequence>
<dbReference type="GO" id="GO:0000976">
    <property type="term" value="F:transcription cis-regulatory region binding"/>
    <property type="evidence" value="ECO:0007669"/>
    <property type="project" value="TreeGrafter"/>
</dbReference>
<accession>E6SBG3</accession>
<dbReference type="Gene3D" id="1.10.10.10">
    <property type="entry name" value="Winged helix-like DNA-binding domain superfamily/Winged helix DNA-binding domain"/>
    <property type="match status" value="1"/>
</dbReference>
<dbReference type="SMART" id="SM00448">
    <property type="entry name" value="REC"/>
    <property type="match status" value="1"/>
</dbReference>
<evidence type="ECO:0000256" key="4">
    <source>
        <dbReference type="ARBA" id="ARBA00023125"/>
    </source>
</evidence>
<dbReference type="InterPro" id="IPR001789">
    <property type="entry name" value="Sig_transdc_resp-reg_receiver"/>
</dbReference>
<dbReference type="EMBL" id="CP002343">
    <property type="protein sequence ID" value="ADU49491.1"/>
    <property type="molecule type" value="Genomic_DNA"/>
</dbReference>
<dbReference type="PANTHER" id="PTHR48111:SF4">
    <property type="entry name" value="DNA-BINDING DUAL TRANSCRIPTIONAL REGULATOR OMPR"/>
    <property type="match status" value="1"/>
</dbReference>
<feature type="domain" description="OmpR/PhoB-type" evidence="9">
    <location>
        <begin position="144"/>
        <end position="243"/>
    </location>
</feature>
<dbReference type="SMART" id="SM00862">
    <property type="entry name" value="Trans_reg_C"/>
    <property type="match status" value="1"/>
</dbReference>
<dbReference type="GO" id="GO:0005829">
    <property type="term" value="C:cytosol"/>
    <property type="evidence" value="ECO:0007669"/>
    <property type="project" value="TreeGrafter"/>
</dbReference>
<dbReference type="KEGG" id="ica:Intca_3001"/>
<dbReference type="HOGENOM" id="CLU_000445_30_4_11"/>
<dbReference type="Gene3D" id="6.10.250.690">
    <property type="match status" value="1"/>
</dbReference>
<keyword evidence="1 6" id="KW-0597">Phosphoprotein</keyword>
<dbReference type="Proteomes" id="UP000008914">
    <property type="component" value="Chromosome"/>
</dbReference>
<evidence type="ECO:0000256" key="2">
    <source>
        <dbReference type="ARBA" id="ARBA00023012"/>
    </source>
</evidence>
<dbReference type="GO" id="GO:0006355">
    <property type="term" value="P:regulation of DNA-templated transcription"/>
    <property type="evidence" value="ECO:0007669"/>
    <property type="project" value="InterPro"/>
</dbReference>
<evidence type="ECO:0000256" key="7">
    <source>
        <dbReference type="PROSITE-ProRule" id="PRU01091"/>
    </source>
</evidence>
<dbReference type="InterPro" id="IPR036388">
    <property type="entry name" value="WH-like_DNA-bd_sf"/>
</dbReference>
<dbReference type="FunFam" id="3.40.50.2300:FF:000001">
    <property type="entry name" value="DNA-binding response regulator PhoB"/>
    <property type="match status" value="1"/>
</dbReference>
<evidence type="ECO:0000259" key="9">
    <source>
        <dbReference type="PROSITE" id="PS51755"/>
    </source>
</evidence>
<dbReference type="GO" id="GO:0000156">
    <property type="term" value="F:phosphorelay response regulator activity"/>
    <property type="evidence" value="ECO:0007669"/>
    <property type="project" value="TreeGrafter"/>
</dbReference>
<dbReference type="CDD" id="cd00383">
    <property type="entry name" value="trans_reg_C"/>
    <property type="match status" value="1"/>
</dbReference>